<keyword evidence="2" id="KW-1185">Reference proteome</keyword>
<proteinExistence type="predicted"/>
<comment type="caution">
    <text evidence="1">The sequence shown here is derived from an EMBL/GenBank/DDBJ whole genome shotgun (WGS) entry which is preliminary data.</text>
</comment>
<dbReference type="InterPro" id="IPR000033">
    <property type="entry name" value="LDLR_classB_rpt"/>
</dbReference>
<sequence>MDLREFASQRFVLTFPRIDEKLIFSSPHSLKEIDLQTGTVNKLADINYTVESLAYDYKDKYLYVPRYEKGDILRFSYPSNASVTFATVVVSNSKIIGVAYDSLNAHLYWAEVDTGKIMRCKADGSELTNIRNETHPSVITIDIDDRLIFYGQEKINGQIHRMTVNGKEHRVLITNAANVYGIGLGMFNI</sequence>
<protein>
    <submittedName>
        <fullName evidence="1">Uncharacterized protein</fullName>
    </submittedName>
</protein>
<evidence type="ECO:0000313" key="2">
    <source>
        <dbReference type="Proteomes" id="UP000596742"/>
    </source>
</evidence>
<dbReference type="InterPro" id="IPR011042">
    <property type="entry name" value="6-blade_b-propeller_TolB-like"/>
</dbReference>
<organism evidence="1 2">
    <name type="scientific">Mytilus galloprovincialis</name>
    <name type="common">Mediterranean mussel</name>
    <dbReference type="NCBI Taxonomy" id="29158"/>
    <lineage>
        <taxon>Eukaryota</taxon>
        <taxon>Metazoa</taxon>
        <taxon>Spiralia</taxon>
        <taxon>Lophotrochozoa</taxon>
        <taxon>Mollusca</taxon>
        <taxon>Bivalvia</taxon>
        <taxon>Autobranchia</taxon>
        <taxon>Pteriomorphia</taxon>
        <taxon>Mytilida</taxon>
        <taxon>Mytiloidea</taxon>
        <taxon>Mytilidae</taxon>
        <taxon>Mytilinae</taxon>
        <taxon>Mytilus</taxon>
    </lineage>
</organism>
<dbReference type="GO" id="GO:0005886">
    <property type="term" value="C:plasma membrane"/>
    <property type="evidence" value="ECO:0007669"/>
    <property type="project" value="TreeGrafter"/>
</dbReference>
<reference evidence="1" key="1">
    <citation type="submission" date="2018-11" db="EMBL/GenBank/DDBJ databases">
        <authorList>
            <person name="Alioto T."/>
            <person name="Alioto T."/>
        </authorList>
    </citation>
    <scope>NUCLEOTIDE SEQUENCE</scope>
</reference>
<dbReference type="Proteomes" id="UP000596742">
    <property type="component" value="Unassembled WGS sequence"/>
</dbReference>
<dbReference type="SMART" id="SM00135">
    <property type="entry name" value="LY"/>
    <property type="match status" value="2"/>
</dbReference>
<name>A0A8B6E2R6_MYTGA</name>
<evidence type="ECO:0000313" key="1">
    <source>
        <dbReference type="EMBL" id="VDI27720.1"/>
    </source>
</evidence>
<dbReference type="GO" id="GO:0017147">
    <property type="term" value="F:Wnt-protein binding"/>
    <property type="evidence" value="ECO:0007669"/>
    <property type="project" value="TreeGrafter"/>
</dbReference>
<dbReference type="GO" id="GO:0042813">
    <property type="term" value="F:Wnt receptor activity"/>
    <property type="evidence" value="ECO:0007669"/>
    <property type="project" value="TreeGrafter"/>
</dbReference>
<dbReference type="AlphaFoldDB" id="A0A8B6E2R6"/>
<accession>A0A8B6E2R6</accession>
<dbReference type="EMBL" id="UYJE01004398">
    <property type="protein sequence ID" value="VDI27720.1"/>
    <property type="molecule type" value="Genomic_DNA"/>
</dbReference>
<dbReference type="InterPro" id="IPR050778">
    <property type="entry name" value="Cueball_EGF_LRP_Nidogen"/>
</dbReference>
<dbReference type="Gene3D" id="2.120.10.30">
    <property type="entry name" value="TolB, C-terminal domain"/>
    <property type="match status" value="1"/>
</dbReference>
<dbReference type="OrthoDB" id="6060441at2759"/>
<dbReference type="PANTHER" id="PTHR46513:SF13">
    <property type="entry name" value="EGF-LIKE DOMAIN-CONTAINING PROTEIN"/>
    <property type="match status" value="1"/>
</dbReference>
<dbReference type="GO" id="GO:0060070">
    <property type="term" value="P:canonical Wnt signaling pathway"/>
    <property type="evidence" value="ECO:0007669"/>
    <property type="project" value="TreeGrafter"/>
</dbReference>
<gene>
    <name evidence="1" type="ORF">MGAL_10B086079</name>
</gene>
<dbReference type="SUPFAM" id="SSF63825">
    <property type="entry name" value="YWTD domain"/>
    <property type="match status" value="1"/>
</dbReference>
<dbReference type="PANTHER" id="PTHR46513">
    <property type="entry name" value="VITELLOGENIN RECEPTOR-LIKE PROTEIN-RELATED-RELATED"/>
    <property type="match status" value="1"/>
</dbReference>